<dbReference type="GO" id="GO:0045893">
    <property type="term" value="P:positive regulation of DNA-templated transcription"/>
    <property type="evidence" value="ECO:0007669"/>
    <property type="project" value="TreeGrafter"/>
</dbReference>
<evidence type="ECO:0000259" key="9">
    <source>
        <dbReference type="PROSITE" id="PS50003"/>
    </source>
</evidence>
<feature type="domain" description="PH" evidence="9">
    <location>
        <begin position="182"/>
        <end position="278"/>
    </location>
</feature>
<evidence type="ECO:0000256" key="8">
    <source>
        <dbReference type="SAM" id="MobiDB-lite"/>
    </source>
</evidence>
<feature type="compositionally biased region" description="Polar residues" evidence="8">
    <location>
        <begin position="815"/>
        <end position="824"/>
    </location>
</feature>
<dbReference type="SMART" id="SM00233">
    <property type="entry name" value="PH"/>
    <property type="match status" value="2"/>
</dbReference>
<feature type="compositionally biased region" description="Basic and acidic residues" evidence="8">
    <location>
        <begin position="597"/>
        <end position="607"/>
    </location>
</feature>
<feature type="compositionally biased region" description="Low complexity" evidence="8">
    <location>
        <begin position="842"/>
        <end position="865"/>
    </location>
</feature>
<dbReference type="GO" id="GO:0045742">
    <property type="term" value="P:positive regulation of epidermal growth factor receptor signaling pathway"/>
    <property type="evidence" value="ECO:0007669"/>
    <property type="project" value="TreeGrafter"/>
</dbReference>
<dbReference type="Gene3D" id="2.30.29.30">
    <property type="entry name" value="Pleckstrin-homology domain (PH domain)/Phosphotyrosine-binding domain (PTB)"/>
    <property type="match status" value="2"/>
</dbReference>
<dbReference type="SUPFAM" id="SSF50729">
    <property type="entry name" value="PH domain-like"/>
    <property type="match status" value="2"/>
</dbReference>
<feature type="compositionally biased region" description="Basic and acidic residues" evidence="8">
    <location>
        <begin position="892"/>
        <end position="902"/>
    </location>
</feature>
<evidence type="ECO:0000313" key="11">
    <source>
        <dbReference type="Proteomes" id="UP001311232"/>
    </source>
</evidence>
<comment type="subcellular location">
    <subcellularLocation>
        <location evidence="1">Cytoplasm</location>
    </subcellularLocation>
</comment>
<dbReference type="GO" id="GO:0007346">
    <property type="term" value="P:regulation of mitotic cell cycle"/>
    <property type="evidence" value="ECO:0007669"/>
    <property type="project" value="TreeGrafter"/>
</dbReference>
<dbReference type="CDD" id="cd13307">
    <property type="entry name" value="PH2_AFAP"/>
    <property type="match status" value="1"/>
</dbReference>
<dbReference type="EMBL" id="JAHHUM010000915">
    <property type="protein sequence ID" value="KAK5615950.1"/>
    <property type="molecule type" value="Genomic_DNA"/>
</dbReference>
<dbReference type="PROSITE" id="PS50003">
    <property type="entry name" value="PH_DOMAIN"/>
    <property type="match status" value="2"/>
</dbReference>
<evidence type="ECO:0000256" key="5">
    <source>
        <dbReference type="ARBA" id="ARBA00059761"/>
    </source>
</evidence>
<dbReference type="InterPro" id="IPR011993">
    <property type="entry name" value="PH-like_dom_sf"/>
</dbReference>
<feature type="domain" description="PH" evidence="9">
    <location>
        <begin position="359"/>
        <end position="453"/>
    </location>
</feature>
<keyword evidence="11" id="KW-1185">Reference proteome</keyword>
<dbReference type="GO" id="GO:0017124">
    <property type="term" value="F:SH3 domain binding"/>
    <property type="evidence" value="ECO:0007669"/>
    <property type="project" value="TreeGrafter"/>
</dbReference>
<dbReference type="GO" id="GO:0006954">
    <property type="term" value="P:inflammatory response"/>
    <property type="evidence" value="ECO:0007669"/>
    <property type="project" value="TreeGrafter"/>
</dbReference>
<dbReference type="GO" id="GO:0005829">
    <property type="term" value="C:cytosol"/>
    <property type="evidence" value="ECO:0007669"/>
    <property type="project" value="TreeGrafter"/>
</dbReference>
<feature type="region of interest" description="Disordered" evidence="8">
    <location>
        <begin position="577"/>
        <end position="665"/>
    </location>
</feature>
<accession>A0AAV9S3T7</accession>
<evidence type="ECO:0000256" key="4">
    <source>
        <dbReference type="ARBA" id="ARBA00023054"/>
    </source>
</evidence>
<evidence type="ECO:0000256" key="1">
    <source>
        <dbReference type="ARBA" id="ARBA00004496"/>
    </source>
</evidence>
<dbReference type="GO" id="GO:0032675">
    <property type="term" value="P:regulation of interleukin-6 production"/>
    <property type="evidence" value="ECO:0007669"/>
    <property type="project" value="TreeGrafter"/>
</dbReference>
<dbReference type="GO" id="GO:0042169">
    <property type="term" value="F:SH2 domain binding"/>
    <property type="evidence" value="ECO:0007669"/>
    <property type="project" value="TreeGrafter"/>
</dbReference>
<evidence type="ECO:0000256" key="7">
    <source>
        <dbReference type="SAM" id="Coils"/>
    </source>
</evidence>
<feature type="region of interest" description="Disordered" evidence="8">
    <location>
        <begin position="137"/>
        <end position="171"/>
    </location>
</feature>
<keyword evidence="3" id="KW-0677">Repeat</keyword>
<dbReference type="Pfam" id="PF00169">
    <property type="entry name" value="PH"/>
    <property type="match status" value="2"/>
</dbReference>
<dbReference type="PANTHER" id="PTHR14338">
    <property type="entry name" value="ACTIN FILAMENT-ASSOCIATED PROTEIN 1 FAMILY MEMBER"/>
    <property type="match status" value="1"/>
</dbReference>
<comment type="caution">
    <text evidence="10">The sequence shown here is derived from an EMBL/GenBank/DDBJ whole genome shotgun (WGS) entry which is preliminary data.</text>
</comment>
<dbReference type="InterPro" id="IPR030113">
    <property type="entry name" value="AFAP"/>
</dbReference>
<evidence type="ECO:0000256" key="6">
    <source>
        <dbReference type="ARBA" id="ARBA00072612"/>
    </source>
</evidence>
<dbReference type="AlphaFoldDB" id="A0AAV9S3T7"/>
<feature type="compositionally biased region" description="Polar residues" evidence="8">
    <location>
        <begin position="608"/>
        <end position="655"/>
    </location>
</feature>
<dbReference type="InterPro" id="IPR001849">
    <property type="entry name" value="PH_domain"/>
</dbReference>
<name>A0AAV9S3T7_9TELE</name>
<dbReference type="Proteomes" id="UP001311232">
    <property type="component" value="Unassembled WGS sequence"/>
</dbReference>
<evidence type="ECO:0000256" key="3">
    <source>
        <dbReference type="ARBA" id="ARBA00022737"/>
    </source>
</evidence>
<dbReference type="PANTHER" id="PTHR14338:SF4">
    <property type="entry name" value="ACTIN FILAMENT-ASSOCIATED PROTEIN 1-LIKE 2"/>
    <property type="match status" value="1"/>
</dbReference>
<keyword evidence="4 7" id="KW-0175">Coiled coil</keyword>
<feature type="compositionally biased region" description="Polar residues" evidence="8">
    <location>
        <begin position="867"/>
        <end position="883"/>
    </location>
</feature>
<feature type="compositionally biased region" description="Acidic residues" evidence="8">
    <location>
        <begin position="518"/>
        <end position="535"/>
    </location>
</feature>
<evidence type="ECO:0000256" key="2">
    <source>
        <dbReference type="ARBA" id="ARBA00022490"/>
    </source>
</evidence>
<feature type="compositionally biased region" description="Polar residues" evidence="8">
    <location>
        <begin position="543"/>
        <end position="554"/>
    </location>
</feature>
<comment type="function">
    <text evidence="5">May play a role in a signaling cascade by enhancing the kinase activity of SRC. Contributes to SRC-regulated transcription activation.</text>
</comment>
<keyword evidence="2" id="KW-0963">Cytoplasm</keyword>
<feature type="region of interest" description="Disordered" evidence="8">
    <location>
        <begin position="518"/>
        <end position="554"/>
    </location>
</feature>
<dbReference type="GO" id="GO:0032757">
    <property type="term" value="P:positive regulation of interleukin-8 production"/>
    <property type="evidence" value="ECO:0007669"/>
    <property type="project" value="TreeGrafter"/>
</dbReference>
<sequence>MEKHKVLDQLLMELHRFLLILDRETLSGNATIQKGLLSDLLQSYGASSVTGGDEEYIYMNKVAVSGKDKDDKDDHLDALVNGKAAKPFLVPQKSLPDLPPPRTGVVGREPFPLPPVPAPACIEPSESYYEEAQPYEETVNEEADAVSSSYESYDEEEVTREKSPSAQHQWPSAEASIELMKDARICAFLWRKKWLGQWAKQLCVIKDHRLLCYKSSKDQTPLLDVSLLGCSVIYKEKQPKRKEHKLKIIPVGGEAIVLGLQSKEQTEQWLKVIQEISPKPAENCDPHNSASDSPRLICTKGDLNERHLLGSESGSSTDSHTEITENKDVKKKYGPGLMFSNLMNIGKKKPSSLESPEKSVDTSGYLNVLVNSQWRTCWCLIKNGQLWFYQDKGKNKVSQPAVNLEGCSVLPDPSPEHLYSFRIDLDGTQIATLEAKTSADMGHWLGLLLSQTGTKTDPDDLTYDYVNSERVSSIVNAAKTSLYLMLRRYSESNTYIDTLPALPQNSDELYDDVASIADPEDPEENTLPNCDDENNLQDHKATQPDNAKNPTNAEQETDNRIYLDLIPMHSFLHTSCGVKASPPPKEASRVCPIPGEVQKDSPCHVKEVTSTNSTEPDSSPVLNGPDSTSSSSKPDQQRSPSPASVQPQTQPVKNPSESREISKRSSLGFPQAFNLSRPQIHKGPTSQTAAAVLPHSLQPARPKAHTIGTSSAVEIKLGKNRTEADMRRYIDERDRLEKEREEVRSTLANLKKQKRETKEELSTCQDPKWQATLEASLKQKEEACREAEHRRVEVELRLVEVKESLKKVESGPFTLGTTLDSSLQDPPMTKAATLPNPQISLSTQAAAPVSSSSSPSQPSNNSMSAESPVNSASALKNRPTSIVATKGNVLQKAKEWEKKSTT</sequence>
<reference evidence="10 11" key="1">
    <citation type="submission" date="2021-06" db="EMBL/GenBank/DDBJ databases">
        <authorList>
            <person name="Palmer J.M."/>
        </authorList>
    </citation>
    <scope>NUCLEOTIDE SEQUENCE [LARGE SCALE GENOMIC DNA]</scope>
    <source>
        <strain evidence="10 11">MEX-2019</strain>
        <tissue evidence="10">Muscle</tissue>
    </source>
</reference>
<protein>
    <recommendedName>
        <fullName evidence="6">Actin filament-associated protein 1-like 2</fullName>
    </recommendedName>
</protein>
<feature type="region of interest" description="Disordered" evidence="8">
    <location>
        <begin position="812"/>
        <end position="902"/>
    </location>
</feature>
<dbReference type="CDD" id="cd13306">
    <property type="entry name" value="PH1_AFAP"/>
    <property type="match status" value="1"/>
</dbReference>
<feature type="region of interest" description="Disordered" evidence="8">
    <location>
        <begin position="308"/>
        <end position="327"/>
    </location>
</feature>
<dbReference type="FunFam" id="2.30.29.30:FF:000171">
    <property type="entry name" value="Actin filament-associated protein 1-like 2 isoform 1"/>
    <property type="match status" value="1"/>
</dbReference>
<proteinExistence type="predicted"/>
<dbReference type="FunFam" id="2.30.29.30:FF:000020">
    <property type="entry name" value="Actin filament-associated protein 1-like 2 isoform 1"/>
    <property type="match status" value="1"/>
</dbReference>
<organism evidence="10 11">
    <name type="scientific">Crenichthys baileyi</name>
    <name type="common">White River springfish</name>
    <dbReference type="NCBI Taxonomy" id="28760"/>
    <lineage>
        <taxon>Eukaryota</taxon>
        <taxon>Metazoa</taxon>
        <taxon>Chordata</taxon>
        <taxon>Craniata</taxon>
        <taxon>Vertebrata</taxon>
        <taxon>Euteleostomi</taxon>
        <taxon>Actinopterygii</taxon>
        <taxon>Neopterygii</taxon>
        <taxon>Teleostei</taxon>
        <taxon>Neoteleostei</taxon>
        <taxon>Acanthomorphata</taxon>
        <taxon>Ovalentaria</taxon>
        <taxon>Atherinomorphae</taxon>
        <taxon>Cyprinodontiformes</taxon>
        <taxon>Goodeidae</taxon>
        <taxon>Crenichthys</taxon>
    </lineage>
</organism>
<evidence type="ECO:0000313" key="10">
    <source>
        <dbReference type="EMBL" id="KAK5615950.1"/>
    </source>
</evidence>
<feature type="coiled-coil region" evidence="7">
    <location>
        <begin position="719"/>
        <end position="804"/>
    </location>
</feature>
<gene>
    <name evidence="10" type="ORF">CRENBAI_019589</name>
</gene>